<sequence length="414" mass="44980">MRVGIDANPLRSEHMTGIPVYIDALVRQFLENPAHGLGPEHLLLVARVPVAHLRACLERHGVAWRDVSGLRIESDLYDVRLAPRFPGLARPPLGWVTRKVDGRLLEPINRRLAARVRPTSPVDVFHWSGDGGRPHRVPGARRNVLTIHDLTPRLFPETHDPHIVENFEHLCAFARNEADFLIADSEATRCDAIEHLGIAPDRIRAVPLAARDALLQAVPDETVRAVGAKFGLDDRRYVLAGGSLEPRKNLPRLIAAFALLAREPDMGDVRLVLAGARQRGAGAVEAAVSEHGLTDKVVLTGFVTDAELAALMRGAACFAYVSLYEGFGLPVLEAMAQGPPVVTSKVSSLPEVAGDAALLVDPYEPESIADGMRRVLTVANLAASLREKGAARAGTFSWERTAAEHVRVYREVAG</sequence>
<proteinExistence type="predicted"/>
<dbReference type="FunFam" id="3.40.50.2000:FF:000119">
    <property type="entry name" value="Glycosyl transferase group 1"/>
    <property type="match status" value="1"/>
</dbReference>
<dbReference type="AlphaFoldDB" id="A0A6J4JTN0"/>
<dbReference type="Pfam" id="PF00534">
    <property type="entry name" value="Glycos_transf_1"/>
    <property type="match status" value="1"/>
</dbReference>
<dbReference type="SUPFAM" id="SSF53756">
    <property type="entry name" value="UDP-Glycosyltransferase/glycogen phosphorylase"/>
    <property type="match status" value="1"/>
</dbReference>
<evidence type="ECO:0000256" key="1">
    <source>
        <dbReference type="ARBA" id="ARBA00022679"/>
    </source>
</evidence>
<reference evidence="3" key="1">
    <citation type="submission" date="2020-02" db="EMBL/GenBank/DDBJ databases">
        <authorList>
            <person name="Meier V. D."/>
        </authorList>
    </citation>
    <scope>NUCLEOTIDE SEQUENCE</scope>
    <source>
        <strain evidence="3">AVDCRST_MAG63</strain>
    </source>
</reference>
<feature type="domain" description="Glycosyl transferase family 1" evidence="2">
    <location>
        <begin position="233"/>
        <end position="390"/>
    </location>
</feature>
<dbReference type="GO" id="GO:0009103">
    <property type="term" value="P:lipopolysaccharide biosynthetic process"/>
    <property type="evidence" value="ECO:0007669"/>
    <property type="project" value="TreeGrafter"/>
</dbReference>
<dbReference type="PANTHER" id="PTHR46401">
    <property type="entry name" value="GLYCOSYLTRANSFERASE WBBK-RELATED"/>
    <property type="match status" value="1"/>
</dbReference>
<dbReference type="InterPro" id="IPR001296">
    <property type="entry name" value="Glyco_trans_1"/>
</dbReference>
<gene>
    <name evidence="3" type="ORF">AVDCRST_MAG63-4408</name>
</gene>
<dbReference type="EMBL" id="CADCTO010000560">
    <property type="protein sequence ID" value="CAA9287301.1"/>
    <property type="molecule type" value="Genomic_DNA"/>
</dbReference>
<evidence type="ECO:0000259" key="2">
    <source>
        <dbReference type="Pfam" id="PF00534"/>
    </source>
</evidence>
<name>A0A6J4JTN0_9BACT</name>
<dbReference type="GO" id="GO:0016757">
    <property type="term" value="F:glycosyltransferase activity"/>
    <property type="evidence" value="ECO:0007669"/>
    <property type="project" value="InterPro"/>
</dbReference>
<organism evidence="3">
    <name type="scientific">uncultured Armatimonadetes bacterium</name>
    <dbReference type="NCBI Taxonomy" id="157466"/>
    <lineage>
        <taxon>Bacteria</taxon>
        <taxon>Bacillati</taxon>
        <taxon>Armatimonadota</taxon>
        <taxon>environmental samples</taxon>
    </lineage>
</organism>
<dbReference type="Gene3D" id="3.40.50.2000">
    <property type="entry name" value="Glycogen Phosphorylase B"/>
    <property type="match status" value="1"/>
</dbReference>
<evidence type="ECO:0000313" key="3">
    <source>
        <dbReference type="EMBL" id="CAA9287301.1"/>
    </source>
</evidence>
<protein>
    <recommendedName>
        <fullName evidence="2">Glycosyl transferase family 1 domain-containing protein</fullName>
    </recommendedName>
</protein>
<keyword evidence="1" id="KW-0808">Transferase</keyword>
<accession>A0A6J4JTN0</accession>
<dbReference type="PANTHER" id="PTHR46401:SF2">
    <property type="entry name" value="GLYCOSYLTRANSFERASE WBBK-RELATED"/>
    <property type="match status" value="1"/>
</dbReference>
<dbReference type="CDD" id="cd03809">
    <property type="entry name" value="GT4_MtfB-like"/>
    <property type="match status" value="1"/>
</dbReference>